<evidence type="ECO:0000313" key="9">
    <source>
        <dbReference type="Proteomes" id="UP000054560"/>
    </source>
</evidence>
<dbReference type="SMART" id="SM01232">
    <property type="entry name" value="H2TH"/>
    <property type="match status" value="1"/>
</dbReference>
<evidence type="ECO:0000259" key="7">
    <source>
        <dbReference type="PROSITE" id="PS51999"/>
    </source>
</evidence>
<accession>A0A0L0GFH6</accession>
<feature type="region of interest" description="Disordered" evidence="5">
    <location>
        <begin position="265"/>
        <end position="298"/>
    </location>
</feature>
<name>A0A0L0GFH6_9EUKA</name>
<dbReference type="RefSeq" id="XP_014160935.1">
    <property type="nucleotide sequence ID" value="XM_014305460.1"/>
</dbReference>
<dbReference type="GeneID" id="25901347"/>
<dbReference type="GO" id="GO:0008270">
    <property type="term" value="F:zinc ion binding"/>
    <property type="evidence" value="ECO:0007669"/>
    <property type="project" value="UniProtKB-KW"/>
</dbReference>
<keyword evidence="9" id="KW-1185">Reference proteome</keyword>
<evidence type="ECO:0000256" key="5">
    <source>
        <dbReference type="SAM" id="MobiDB-lite"/>
    </source>
</evidence>
<dbReference type="PROSITE" id="PS51066">
    <property type="entry name" value="ZF_FPG_2"/>
    <property type="match status" value="1"/>
</dbReference>
<evidence type="ECO:0000256" key="2">
    <source>
        <dbReference type="ARBA" id="ARBA00022771"/>
    </source>
</evidence>
<keyword evidence="2 4" id="KW-0863">Zinc-finger</keyword>
<feature type="domain" description="FPG-type" evidence="6">
    <location>
        <begin position="220"/>
        <end position="256"/>
    </location>
</feature>
<dbReference type="InterPro" id="IPR000214">
    <property type="entry name" value="Znf_DNA_glyclase/AP_lyase"/>
</dbReference>
<dbReference type="GO" id="GO:0005634">
    <property type="term" value="C:nucleus"/>
    <property type="evidence" value="ECO:0007669"/>
    <property type="project" value="TreeGrafter"/>
</dbReference>
<dbReference type="GO" id="GO:0003906">
    <property type="term" value="F:DNA-(apurinic or apyrimidinic site) endonuclease activity"/>
    <property type="evidence" value="ECO:0007669"/>
    <property type="project" value="InterPro"/>
</dbReference>
<keyword evidence="1" id="KW-0479">Metal-binding</keyword>
<sequence length="384" mass="42929">MVEGPGATRNGTKARALVGWIEKEYGTLVEAFSVGKEVYLVFSPPSDPIKGPPVPGKALRLHFGMSGTMLIGKKRNEGVPKWKGAPTIVLEFSSVNCFNSKSIQYMECFQATFSKVTPYVARSKYEHFRALDVCSPHFDSACVYDALHKRPASILADAILDQLLFPGVGNIIKIEALHEARLNPKRLVMTCTKEELMCLIQHCRDYALLWLKRGRAPYKNVYNQTMCVTCKLHTVQIQKMGSDLSRTTFWCTNCQPISGDKQSATIAETQAPEPSTQGTPQNSPLPTQQSQCSQHGTSKLKLKRVRKPNANQGRLFLTCQVKCKLFAWADEHLHRCCKSPCTLKMSKTSKTGGQWFLCCKGCQYFAWAKEVDLQPFGPRLTPLL</sequence>
<dbReference type="InterPro" id="IPR010666">
    <property type="entry name" value="Znf_GRF"/>
</dbReference>
<dbReference type="eggNOG" id="ENOG502SA5F">
    <property type="taxonomic scope" value="Eukaryota"/>
</dbReference>
<dbReference type="InterPro" id="IPR010979">
    <property type="entry name" value="Ribosomal_uS13-like_H2TH"/>
</dbReference>
<proteinExistence type="predicted"/>
<dbReference type="PANTHER" id="PTHR22993">
    <property type="entry name" value="FORMAMIDOPYRIMIDINE-DNA GLYCOSYLASE"/>
    <property type="match status" value="1"/>
</dbReference>
<evidence type="ECO:0000256" key="1">
    <source>
        <dbReference type="ARBA" id="ARBA00022723"/>
    </source>
</evidence>
<dbReference type="PANTHER" id="PTHR22993:SF9">
    <property type="entry name" value="FORMAMIDOPYRIMIDINE-DNA GLYCOSYLASE"/>
    <property type="match status" value="1"/>
</dbReference>
<dbReference type="OrthoDB" id="498125at2759"/>
<dbReference type="PROSITE" id="PS51999">
    <property type="entry name" value="ZF_GRF"/>
    <property type="match status" value="1"/>
</dbReference>
<dbReference type="SUPFAM" id="SSF46946">
    <property type="entry name" value="S13-like H2TH domain"/>
    <property type="match status" value="1"/>
</dbReference>
<evidence type="ECO:0000256" key="3">
    <source>
        <dbReference type="ARBA" id="ARBA00022833"/>
    </source>
</evidence>
<dbReference type="GO" id="GO:0003684">
    <property type="term" value="F:damaged DNA binding"/>
    <property type="evidence" value="ECO:0007669"/>
    <property type="project" value="InterPro"/>
</dbReference>
<dbReference type="Proteomes" id="UP000054560">
    <property type="component" value="Unassembled WGS sequence"/>
</dbReference>
<evidence type="ECO:0000256" key="4">
    <source>
        <dbReference type="PROSITE-ProRule" id="PRU00391"/>
    </source>
</evidence>
<dbReference type="AlphaFoldDB" id="A0A0L0GFH6"/>
<reference evidence="8 9" key="1">
    <citation type="submission" date="2011-02" db="EMBL/GenBank/DDBJ databases">
        <title>The Genome Sequence of Sphaeroforma arctica JP610.</title>
        <authorList>
            <consortium name="The Broad Institute Genome Sequencing Platform"/>
            <person name="Russ C."/>
            <person name="Cuomo C."/>
            <person name="Young S.K."/>
            <person name="Zeng Q."/>
            <person name="Gargeya S."/>
            <person name="Alvarado L."/>
            <person name="Berlin A."/>
            <person name="Chapman S.B."/>
            <person name="Chen Z."/>
            <person name="Freedman E."/>
            <person name="Gellesch M."/>
            <person name="Goldberg J."/>
            <person name="Griggs A."/>
            <person name="Gujja S."/>
            <person name="Heilman E."/>
            <person name="Heiman D."/>
            <person name="Howarth C."/>
            <person name="Mehta T."/>
            <person name="Neiman D."/>
            <person name="Pearson M."/>
            <person name="Roberts A."/>
            <person name="Saif S."/>
            <person name="Shea T."/>
            <person name="Shenoy N."/>
            <person name="Sisk P."/>
            <person name="Stolte C."/>
            <person name="Sykes S."/>
            <person name="White J."/>
            <person name="Yandava C."/>
            <person name="Burger G."/>
            <person name="Gray M.W."/>
            <person name="Holland P.W.H."/>
            <person name="King N."/>
            <person name="Lang F.B.F."/>
            <person name="Roger A.J."/>
            <person name="Ruiz-Trillo I."/>
            <person name="Haas B."/>
            <person name="Nusbaum C."/>
            <person name="Birren B."/>
        </authorList>
    </citation>
    <scope>NUCLEOTIDE SEQUENCE [LARGE SCALE GENOMIC DNA]</scope>
    <source>
        <strain evidence="8 9">JP610</strain>
    </source>
</reference>
<gene>
    <name evidence="8" type="ORF">SARC_00843</name>
</gene>
<dbReference type="GO" id="GO:0006284">
    <property type="term" value="P:base-excision repair"/>
    <property type="evidence" value="ECO:0007669"/>
    <property type="project" value="InterPro"/>
</dbReference>
<feature type="domain" description="GRF-type" evidence="7">
    <location>
        <begin position="292"/>
        <end position="332"/>
    </location>
</feature>
<dbReference type="STRING" id="667725.A0A0L0GFH6"/>
<feature type="compositionally biased region" description="Polar residues" evidence="5">
    <location>
        <begin position="265"/>
        <end position="297"/>
    </location>
</feature>
<keyword evidence="3" id="KW-0862">Zinc</keyword>
<dbReference type="Gene3D" id="1.10.8.50">
    <property type="match status" value="1"/>
</dbReference>
<evidence type="ECO:0000259" key="6">
    <source>
        <dbReference type="PROSITE" id="PS51066"/>
    </source>
</evidence>
<dbReference type="EMBL" id="KQ241625">
    <property type="protein sequence ID" value="KNC87033.1"/>
    <property type="molecule type" value="Genomic_DNA"/>
</dbReference>
<dbReference type="InterPro" id="IPR015886">
    <property type="entry name" value="H2TH_FPG"/>
</dbReference>
<protein>
    <submittedName>
        <fullName evidence="8">Uncharacterized protein</fullName>
    </submittedName>
</protein>
<dbReference type="GO" id="GO:0019104">
    <property type="term" value="F:DNA N-glycosylase activity"/>
    <property type="evidence" value="ECO:0007669"/>
    <property type="project" value="TreeGrafter"/>
</dbReference>
<organism evidence="8 9">
    <name type="scientific">Sphaeroforma arctica JP610</name>
    <dbReference type="NCBI Taxonomy" id="667725"/>
    <lineage>
        <taxon>Eukaryota</taxon>
        <taxon>Ichthyosporea</taxon>
        <taxon>Ichthyophonida</taxon>
        <taxon>Sphaeroforma</taxon>
    </lineage>
</organism>
<evidence type="ECO:0000313" key="8">
    <source>
        <dbReference type="EMBL" id="KNC87033.1"/>
    </source>
</evidence>